<reference evidence="2" key="1">
    <citation type="journal article" date="2019" name="Int. J. Syst. Evol. Microbiol.">
        <title>The Global Catalogue of Microorganisms (GCM) 10K type strain sequencing project: providing services to taxonomists for standard genome sequencing and annotation.</title>
        <authorList>
            <consortium name="The Broad Institute Genomics Platform"/>
            <consortium name="The Broad Institute Genome Sequencing Center for Infectious Disease"/>
            <person name="Wu L."/>
            <person name="Ma J."/>
        </authorList>
    </citation>
    <scope>NUCLEOTIDE SEQUENCE [LARGE SCALE GENOMIC DNA]</scope>
    <source>
        <strain evidence="2">CGMCC 1.12989</strain>
    </source>
</reference>
<organism evidence="1 2">
    <name type="scientific">Novosphingobium tardum</name>
    <dbReference type="NCBI Taxonomy" id="1538021"/>
    <lineage>
        <taxon>Bacteria</taxon>
        <taxon>Pseudomonadati</taxon>
        <taxon>Pseudomonadota</taxon>
        <taxon>Alphaproteobacteria</taxon>
        <taxon>Sphingomonadales</taxon>
        <taxon>Sphingomonadaceae</taxon>
        <taxon>Novosphingobium</taxon>
    </lineage>
</organism>
<proteinExistence type="predicted"/>
<dbReference type="Proteomes" id="UP001595828">
    <property type="component" value="Unassembled WGS sequence"/>
</dbReference>
<gene>
    <name evidence="1" type="ORF">ACFO0A_07815</name>
</gene>
<evidence type="ECO:0000313" key="1">
    <source>
        <dbReference type="EMBL" id="MFC4294962.1"/>
    </source>
</evidence>
<protein>
    <submittedName>
        <fullName evidence="1">YceD family protein</fullName>
    </submittedName>
</protein>
<sequence>MSGALPPPEFSRLVDVRHLSGKPLELSAEPQEREALAARFDLVSVNSLDATVALDRQGERVDAKGRMIARIVQSCAVSGEDLPVTIDHEIAFRFVHPGPQGAAADEIELDADDCDEIEYDGHSFDLGEAIAQSLGLAIDPFLEGPQADAARREAGILSEGAGGAFAGLSALLKPKPD</sequence>
<dbReference type="EMBL" id="JBHSDR010000004">
    <property type="protein sequence ID" value="MFC4294962.1"/>
    <property type="molecule type" value="Genomic_DNA"/>
</dbReference>
<dbReference type="RefSeq" id="WP_379538442.1">
    <property type="nucleotide sequence ID" value="NZ_JBHSDR010000004.1"/>
</dbReference>
<accession>A0ABV8RNL9</accession>
<comment type="caution">
    <text evidence="1">The sequence shown here is derived from an EMBL/GenBank/DDBJ whole genome shotgun (WGS) entry which is preliminary data.</text>
</comment>
<keyword evidence="2" id="KW-1185">Reference proteome</keyword>
<name>A0ABV8RNL9_9SPHN</name>
<evidence type="ECO:0000313" key="2">
    <source>
        <dbReference type="Proteomes" id="UP001595828"/>
    </source>
</evidence>